<sequence length="482" mass="54641">MIGTIILEKDKEEELLSKEENSFNDVKSSMISPAKLSKTVSAFANASGGEIYLGIKEDTRTGNRETDGKDKEENYNDIVTMLESLEGLNEEFSLTFLVFQSKKIGLQITVFKNHSVVRASNGEIYIRKNAQNLKVETDEQKRRLELDKGIYPYENTRVPESDIADAINSEIYSYFAKNVIPNIDKFNWLRTQKLCMDSTLNVAGTLLFTDEPQVVLPKKSSIKIYRYKTSGEATRSTLGGNPITIEGCAYNQIYNAVKKVKEIIETIKKLDKKFSDIKYPDTTIHEIVTNAVLHRDYSIATDIQIRIFDNRVEVESPGKLAGHVTVKNILSEQFARNPKLVRLMNKFPSPPNKDVGEGLNTAFSAMTALRLKPPEIIETDSAVLVIIKHEKLASPEEIIMEYMKIHEIITNSIGREITGISSENTMKRVFYKLRDAGYIERINDDSMRGNKAAWRLKDGVDISRVIESEKNTQITLFDNEEL</sequence>
<feature type="domain" description="Schlafen AlbA-2" evidence="1">
    <location>
        <begin position="20"/>
        <end position="135"/>
    </location>
</feature>
<dbReference type="PANTHER" id="PTHR30595:SF6">
    <property type="entry name" value="SCHLAFEN ALBA-2 DOMAIN-CONTAINING PROTEIN"/>
    <property type="match status" value="1"/>
</dbReference>
<proteinExistence type="predicted"/>
<gene>
    <name evidence="2" type="ORF">IAC10_05885</name>
</gene>
<dbReference type="Pfam" id="PF13749">
    <property type="entry name" value="HATPase_c_4"/>
    <property type="match status" value="1"/>
</dbReference>
<dbReference type="InterPro" id="IPR038461">
    <property type="entry name" value="Schlafen_AlbA_2_dom_sf"/>
</dbReference>
<name>A0A9D1EYA9_9BACT</name>
<dbReference type="Gene3D" id="3.30.950.30">
    <property type="entry name" value="Schlafen, AAA domain"/>
    <property type="match status" value="1"/>
</dbReference>
<dbReference type="InterPro" id="IPR007421">
    <property type="entry name" value="Schlafen_AlbA_2_dom"/>
</dbReference>
<reference evidence="2" key="1">
    <citation type="submission" date="2020-10" db="EMBL/GenBank/DDBJ databases">
        <authorList>
            <person name="Gilroy R."/>
        </authorList>
    </citation>
    <scope>NUCLEOTIDE SEQUENCE</scope>
    <source>
        <strain evidence="2">6276</strain>
    </source>
</reference>
<dbReference type="Pfam" id="PF04326">
    <property type="entry name" value="SLFN_AlbA_2"/>
    <property type="match status" value="1"/>
</dbReference>
<dbReference type="PANTHER" id="PTHR30595">
    <property type="entry name" value="GLPR-RELATED TRANSCRIPTIONAL REPRESSOR"/>
    <property type="match status" value="1"/>
</dbReference>
<organism evidence="2 3">
    <name type="scientific">Candidatus Scatousia excrementigallinarum</name>
    <dbReference type="NCBI Taxonomy" id="2840935"/>
    <lineage>
        <taxon>Bacteria</taxon>
        <taxon>Candidatus Scatousia</taxon>
    </lineage>
</organism>
<reference evidence="2" key="2">
    <citation type="journal article" date="2021" name="PeerJ">
        <title>Extensive microbial diversity within the chicken gut microbiome revealed by metagenomics and culture.</title>
        <authorList>
            <person name="Gilroy R."/>
            <person name="Ravi A."/>
            <person name="Getino M."/>
            <person name="Pursley I."/>
            <person name="Horton D.L."/>
            <person name="Alikhan N.F."/>
            <person name="Baker D."/>
            <person name="Gharbi K."/>
            <person name="Hall N."/>
            <person name="Watson M."/>
            <person name="Adriaenssens E.M."/>
            <person name="Foster-Nyarko E."/>
            <person name="Jarju S."/>
            <person name="Secka A."/>
            <person name="Antonio M."/>
            <person name="Oren A."/>
            <person name="Chaudhuri R.R."/>
            <person name="La Ragione R."/>
            <person name="Hildebrand F."/>
            <person name="Pallen M.J."/>
        </authorList>
    </citation>
    <scope>NUCLEOTIDE SEQUENCE</scope>
    <source>
        <strain evidence="2">6276</strain>
    </source>
</reference>
<dbReference type="Gene3D" id="3.30.565.60">
    <property type="match status" value="1"/>
</dbReference>
<evidence type="ECO:0000313" key="2">
    <source>
        <dbReference type="EMBL" id="HIS36145.1"/>
    </source>
</evidence>
<dbReference type="EMBL" id="DVIU01000118">
    <property type="protein sequence ID" value="HIS36145.1"/>
    <property type="molecule type" value="Genomic_DNA"/>
</dbReference>
<evidence type="ECO:0000259" key="1">
    <source>
        <dbReference type="Pfam" id="PF04326"/>
    </source>
</evidence>
<accession>A0A9D1EYA9</accession>
<dbReference type="InterPro" id="IPR038475">
    <property type="entry name" value="RecG_C_sf"/>
</dbReference>
<evidence type="ECO:0000313" key="3">
    <source>
        <dbReference type="Proteomes" id="UP000823928"/>
    </source>
</evidence>
<protein>
    <submittedName>
        <fullName evidence="2">DNA binding domain-containing protein</fullName>
    </submittedName>
</protein>
<dbReference type="Proteomes" id="UP000823928">
    <property type="component" value="Unassembled WGS sequence"/>
</dbReference>
<dbReference type="AlphaFoldDB" id="A0A9D1EYA9"/>
<comment type="caution">
    <text evidence="2">The sequence shown here is derived from an EMBL/GenBank/DDBJ whole genome shotgun (WGS) entry which is preliminary data.</text>
</comment>